<dbReference type="STRING" id="1193682.BJP25_04500"/>
<dbReference type="Gene3D" id="3.90.1570.10">
    <property type="entry name" value="tt1808, chain A"/>
    <property type="match status" value="1"/>
</dbReference>
<accession>A0A1Q9LDW0</accession>
<evidence type="ECO:0000259" key="1">
    <source>
        <dbReference type="Pfam" id="PF05685"/>
    </source>
</evidence>
<dbReference type="CDD" id="cd06260">
    <property type="entry name" value="DUF820-like"/>
    <property type="match status" value="1"/>
</dbReference>
<protein>
    <recommendedName>
        <fullName evidence="1">Putative restriction endonuclease domain-containing protein</fullName>
    </recommendedName>
</protein>
<dbReference type="InterPro" id="IPR012296">
    <property type="entry name" value="Nuclease_put_TT1808"/>
</dbReference>
<comment type="caution">
    <text evidence="2">The sequence shown here is derived from an EMBL/GenBank/DDBJ whole genome shotgun (WGS) entry which is preliminary data.</text>
</comment>
<evidence type="ECO:0000313" key="2">
    <source>
        <dbReference type="EMBL" id="OLR90221.1"/>
    </source>
</evidence>
<dbReference type="PANTHER" id="PTHR35400:SF3">
    <property type="entry name" value="SLL1072 PROTEIN"/>
    <property type="match status" value="1"/>
</dbReference>
<feature type="domain" description="Putative restriction endonuclease" evidence="1">
    <location>
        <begin position="20"/>
        <end position="176"/>
    </location>
</feature>
<dbReference type="InterPro" id="IPR011335">
    <property type="entry name" value="Restrct_endonuc-II-like"/>
</dbReference>
<dbReference type="InterPro" id="IPR008538">
    <property type="entry name" value="Uma2"/>
</dbReference>
<dbReference type="EMBL" id="MKQR01000028">
    <property type="protein sequence ID" value="OLR90221.1"/>
    <property type="molecule type" value="Genomic_DNA"/>
</dbReference>
<organism evidence="2 3">
    <name type="scientific">Actinokineospora bangkokensis</name>
    <dbReference type="NCBI Taxonomy" id="1193682"/>
    <lineage>
        <taxon>Bacteria</taxon>
        <taxon>Bacillati</taxon>
        <taxon>Actinomycetota</taxon>
        <taxon>Actinomycetes</taxon>
        <taxon>Pseudonocardiales</taxon>
        <taxon>Pseudonocardiaceae</taxon>
        <taxon>Actinokineospora</taxon>
    </lineage>
</organism>
<proteinExistence type="predicted"/>
<name>A0A1Q9LDW0_9PSEU</name>
<evidence type="ECO:0000313" key="3">
    <source>
        <dbReference type="Proteomes" id="UP000186040"/>
    </source>
</evidence>
<sequence>MIAMPCPAQDGPEPHLLTIEEYAALGETERGYTELQEGCLLMSPSPSRAHMRVSARLHHQVEAQLPPELDISLEVDIDLRLSAPGEPSTSRRPDLIVYDRAAADRADREGTMLRAADVVLVVEVVSPTSRRMDRLIKPIDYAQAGIPDYWVVDPADGVSLIAHRLTDEGRYTAEQPTTGVFEAVRPFPVKVDLDALA</sequence>
<dbReference type="SUPFAM" id="SSF52980">
    <property type="entry name" value="Restriction endonuclease-like"/>
    <property type="match status" value="1"/>
</dbReference>
<dbReference type="Proteomes" id="UP000186040">
    <property type="component" value="Unassembled WGS sequence"/>
</dbReference>
<reference evidence="2 3" key="1">
    <citation type="submission" date="2016-10" db="EMBL/GenBank/DDBJ databases">
        <title>The Draft Genome Sequence of Actinokineospora bangkokensis 44EHWT reveals the biosynthetic pathway of antifungal compounds Thailandins with unusual extender unit butylmalonyl-CoA.</title>
        <authorList>
            <person name="Greule A."/>
            <person name="Intra B."/>
            <person name="Flemming S."/>
            <person name="Rommel M.G."/>
            <person name="Panbangred W."/>
            <person name="Bechthold A."/>
        </authorList>
    </citation>
    <scope>NUCLEOTIDE SEQUENCE [LARGE SCALE GENOMIC DNA]</scope>
    <source>
        <strain evidence="2 3">44EHW</strain>
    </source>
</reference>
<dbReference type="PANTHER" id="PTHR35400">
    <property type="entry name" value="SLR1083 PROTEIN"/>
    <property type="match status" value="1"/>
</dbReference>
<dbReference type="AlphaFoldDB" id="A0A1Q9LDW0"/>
<gene>
    <name evidence="2" type="ORF">BJP25_04500</name>
</gene>
<dbReference type="Pfam" id="PF05685">
    <property type="entry name" value="Uma2"/>
    <property type="match status" value="1"/>
</dbReference>
<keyword evidence="3" id="KW-1185">Reference proteome</keyword>